<comment type="caution">
    <text evidence="2">The sequence shown here is derived from an EMBL/GenBank/DDBJ whole genome shotgun (WGS) entry which is preliminary data.</text>
</comment>
<name>A0ABX9XKI3_9PSED</name>
<gene>
    <name evidence="2" type="ORF">EF096_05975</name>
</gene>
<dbReference type="Pfam" id="PF04338">
    <property type="entry name" value="DUF481"/>
    <property type="match status" value="1"/>
</dbReference>
<accession>A0ABX9XKI3</accession>
<keyword evidence="1" id="KW-0732">Signal</keyword>
<dbReference type="EMBL" id="RKKU01000004">
    <property type="protein sequence ID" value="ROZ86750.1"/>
    <property type="molecule type" value="Genomic_DNA"/>
</dbReference>
<evidence type="ECO:0000313" key="2">
    <source>
        <dbReference type="EMBL" id="ROZ86750.1"/>
    </source>
</evidence>
<feature type="chain" id="PRO_5047192586" evidence="1">
    <location>
        <begin position="28"/>
        <end position="346"/>
    </location>
</feature>
<feature type="signal peptide" evidence="1">
    <location>
        <begin position="1"/>
        <end position="27"/>
    </location>
</feature>
<evidence type="ECO:0000256" key="1">
    <source>
        <dbReference type="SAM" id="SignalP"/>
    </source>
</evidence>
<keyword evidence="3" id="KW-1185">Reference proteome</keyword>
<dbReference type="Proteomes" id="UP000275199">
    <property type="component" value="Unassembled WGS sequence"/>
</dbReference>
<evidence type="ECO:0000313" key="3">
    <source>
        <dbReference type="Proteomes" id="UP000275199"/>
    </source>
</evidence>
<organism evidence="2 3">
    <name type="scientific">Pseudomonas neustonica</name>
    <dbReference type="NCBI Taxonomy" id="2487346"/>
    <lineage>
        <taxon>Bacteria</taxon>
        <taxon>Pseudomonadati</taxon>
        <taxon>Pseudomonadota</taxon>
        <taxon>Gammaproteobacteria</taxon>
        <taxon>Pseudomonadales</taxon>
        <taxon>Pseudomonadaceae</taxon>
        <taxon>Pseudomonas</taxon>
    </lineage>
</organism>
<reference evidence="2 3" key="1">
    <citation type="submission" date="2018-11" db="EMBL/GenBank/DDBJ databases">
        <authorList>
            <person name="Jang G.I."/>
            <person name="Hwang C.Y."/>
        </authorList>
    </citation>
    <scope>NUCLEOTIDE SEQUENCE [LARGE SCALE GENOMIC DNA]</scope>
    <source>
        <strain evidence="2 3">SSM26</strain>
    </source>
</reference>
<sequence length="346" mass="40471">MFEGERMLCVRKVLALSLSFIPFGSFADTLWLDNGDRLTGKIEFLEAGKMSIKTDFAGMITVSTARVATFESDEPLLLKLGDQAQYITRLQASDQKGQVTLAFDESENQARHVQVRQISQLLVPTPIIQDMVWEGDASAALEFKNSSGTETEDLDLDVSSRLRHGDWRHDLTLDYERDYRDDIKTRHTWETDYDINRFLTEHWFWMTSLRYQRDYLNEVAKRRQFGMGPGYEWWNNTLGRFETSARLDRTWVEEQDGSKSKYNALGLQWDYRRFLLGKRFEFFHKAETQIPDDPNVRYQIDTEAGLRYSLTNWASLSLKAEMDYLDSSDDTDYRDTRYTMGFGVGW</sequence>
<dbReference type="InterPro" id="IPR007433">
    <property type="entry name" value="DUF481"/>
</dbReference>
<proteinExistence type="predicted"/>
<protein>
    <submittedName>
        <fullName evidence="2">DUF481 domain-containing protein</fullName>
    </submittedName>
</protein>